<dbReference type="Proteomes" id="UP000494111">
    <property type="component" value="Unassembled WGS sequence"/>
</dbReference>
<dbReference type="InterPro" id="IPR008966">
    <property type="entry name" value="Adhesion_dom_sf"/>
</dbReference>
<dbReference type="PANTHER" id="PTHR33420:SF3">
    <property type="entry name" value="FIMBRIAL SUBUNIT ELFA"/>
    <property type="match status" value="1"/>
</dbReference>
<protein>
    <recommendedName>
        <fullName evidence="2">Fimbrial-type adhesion domain-containing protein</fullName>
    </recommendedName>
</protein>
<accession>A0A6S7A084</accession>
<dbReference type="AlphaFoldDB" id="A0A6S7A084"/>
<evidence type="ECO:0000313" key="4">
    <source>
        <dbReference type="Proteomes" id="UP000494111"/>
    </source>
</evidence>
<dbReference type="GO" id="GO:0043709">
    <property type="term" value="P:cell adhesion involved in single-species biofilm formation"/>
    <property type="evidence" value="ECO:0007669"/>
    <property type="project" value="TreeGrafter"/>
</dbReference>
<organism evidence="3 4">
    <name type="scientific">Achromobacter deleyi</name>
    <dbReference type="NCBI Taxonomy" id="1353891"/>
    <lineage>
        <taxon>Bacteria</taxon>
        <taxon>Pseudomonadati</taxon>
        <taxon>Pseudomonadota</taxon>
        <taxon>Betaproteobacteria</taxon>
        <taxon>Burkholderiales</taxon>
        <taxon>Alcaligenaceae</taxon>
        <taxon>Achromobacter</taxon>
    </lineage>
</organism>
<dbReference type="Pfam" id="PF00419">
    <property type="entry name" value="Fimbrial"/>
    <property type="match status" value="1"/>
</dbReference>
<reference evidence="3 4" key="1">
    <citation type="submission" date="2020-04" db="EMBL/GenBank/DDBJ databases">
        <authorList>
            <person name="De Canck E."/>
        </authorList>
    </citation>
    <scope>NUCLEOTIDE SEQUENCE [LARGE SCALE GENOMIC DNA]</scope>
    <source>
        <strain evidence="3 4">LMG 3458</strain>
    </source>
</reference>
<gene>
    <name evidence="3" type="ORF">LMG3458_02565</name>
</gene>
<sequence length="255" mass="26003">MCGAGFPLPGWAAPFSCGAQTVGVSVAQQTRTAVTFLLSQASSTDGAQPWVTLYTADNRMLRSVNGAAVQCQVRGGGSCTAVYRPDGAMRGQVWAGASVPVNTDHPASHSWCSGPVNIDINPTPAGCQATAGGDRTISIGQFTVGHFRSVGATTPSKVFNLGLSCVAGTSVGVTVSSDRVLDASRGLLGVSGGAAGVAIQLLDGANNVVPLGTMIDHGSQGPGWDLVYSARYYQVSSHVTPGDANGMVTITLQYR</sequence>
<dbReference type="Gene3D" id="2.60.40.1090">
    <property type="entry name" value="Fimbrial-type adhesion domain"/>
    <property type="match status" value="1"/>
</dbReference>
<evidence type="ECO:0000259" key="2">
    <source>
        <dbReference type="Pfam" id="PF00419"/>
    </source>
</evidence>
<evidence type="ECO:0000313" key="3">
    <source>
        <dbReference type="EMBL" id="CAB3699333.1"/>
    </source>
</evidence>
<feature type="domain" description="Fimbrial-type adhesion" evidence="2">
    <location>
        <begin position="122"/>
        <end position="254"/>
    </location>
</feature>
<name>A0A6S7A084_9BURK</name>
<dbReference type="EMBL" id="CADIJO010000007">
    <property type="protein sequence ID" value="CAB3699333.1"/>
    <property type="molecule type" value="Genomic_DNA"/>
</dbReference>
<dbReference type="SUPFAM" id="SSF49401">
    <property type="entry name" value="Bacterial adhesins"/>
    <property type="match status" value="1"/>
</dbReference>
<dbReference type="GO" id="GO:0009289">
    <property type="term" value="C:pilus"/>
    <property type="evidence" value="ECO:0007669"/>
    <property type="project" value="InterPro"/>
</dbReference>
<dbReference type="PANTHER" id="PTHR33420">
    <property type="entry name" value="FIMBRIAL SUBUNIT ELFA-RELATED"/>
    <property type="match status" value="1"/>
</dbReference>
<keyword evidence="1" id="KW-0732">Signal</keyword>
<proteinExistence type="predicted"/>
<evidence type="ECO:0000256" key="1">
    <source>
        <dbReference type="ARBA" id="ARBA00022729"/>
    </source>
</evidence>
<dbReference type="InterPro" id="IPR050263">
    <property type="entry name" value="Bact_Fimbrial_Adh_Pro"/>
</dbReference>
<dbReference type="InterPro" id="IPR000259">
    <property type="entry name" value="Adhesion_dom_fimbrial"/>
</dbReference>
<dbReference type="InterPro" id="IPR036937">
    <property type="entry name" value="Adhesion_dom_fimbrial_sf"/>
</dbReference>